<gene>
    <name evidence="2" type="ORF">EYH50_02145</name>
</gene>
<feature type="non-terminal residue" evidence="2">
    <location>
        <position position="47"/>
    </location>
</feature>
<keyword evidence="1" id="KW-0472">Membrane</keyword>
<dbReference type="EMBL" id="DQVR01000047">
    <property type="protein sequence ID" value="HIQ23832.1"/>
    <property type="molecule type" value="Genomic_DNA"/>
</dbReference>
<protein>
    <submittedName>
        <fullName evidence="2">Cobalt transporter</fullName>
    </submittedName>
</protein>
<comment type="caution">
    <text evidence="2">The sequence shown here is derived from an EMBL/GenBank/DDBJ whole genome shotgun (WGS) entry which is preliminary data.</text>
</comment>
<keyword evidence="1" id="KW-0812">Transmembrane</keyword>
<reference evidence="2" key="1">
    <citation type="journal article" date="2020" name="ISME J.">
        <title>Gammaproteobacteria mediating utilization of methyl-, sulfur- and petroleum organic compounds in deep ocean hydrothermal plumes.</title>
        <authorList>
            <person name="Zhou Z."/>
            <person name="Liu Y."/>
            <person name="Pan J."/>
            <person name="Cron B.R."/>
            <person name="Toner B.M."/>
            <person name="Anantharaman K."/>
            <person name="Breier J.A."/>
            <person name="Dick G.J."/>
            <person name="Li M."/>
        </authorList>
    </citation>
    <scope>NUCLEOTIDE SEQUENCE</scope>
    <source>
        <strain evidence="2">SZUA-1523</strain>
    </source>
</reference>
<dbReference type="Proteomes" id="UP000600071">
    <property type="component" value="Unassembled WGS sequence"/>
</dbReference>
<evidence type="ECO:0000313" key="3">
    <source>
        <dbReference type="Proteomes" id="UP000600071"/>
    </source>
</evidence>
<feature type="transmembrane region" description="Helical" evidence="1">
    <location>
        <begin position="21"/>
        <end position="40"/>
    </location>
</feature>
<sequence>MVRRLAVRKILTATGVLRSTYIVATVSLILSVLGILLYLYEPSDVIL</sequence>
<name>A0A833E8Q4_9CREN</name>
<keyword evidence="1" id="KW-1133">Transmembrane helix</keyword>
<evidence type="ECO:0000313" key="2">
    <source>
        <dbReference type="EMBL" id="HIQ23832.1"/>
    </source>
</evidence>
<organism evidence="2 3">
    <name type="scientific">Pyrodictium delaneyi</name>
    <dbReference type="NCBI Taxonomy" id="1273541"/>
    <lineage>
        <taxon>Archaea</taxon>
        <taxon>Thermoproteota</taxon>
        <taxon>Thermoprotei</taxon>
        <taxon>Desulfurococcales</taxon>
        <taxon>Pyrodictiaceae</taxon>
        <taxon>Pyrodictium</taxon>
    </lineage>
</organism>
<evidence type="ECO:0000256" key="1">
    <source>
        <dbReference type="SAM" id="Phobius"/>
    </source>
</evidence>
<proteinExistence type="predicted"/>
<dbReference type="AlphaFoldDB" id="A0A833E8Q4"/>
<accession>A0A833E8Q4</accession>